<comment type="caution">
    <text evidence="11">The sequence shown here is derived from an EMBL/GenBank/DDBJ whole genome shotgun (WGS) entry which is preliminary data.</text>
</comment>
<dbReference type="CDD" id="cd07571">
    <property type="entry name" value="ALP_N-acyl_transferase"/>
    <property type="match status" value="1"/>
</dbReference>
<evidence type="ECO:0000259" key="10">
    <source>
        <dbReference type="PROSITE" id="PS50263"/>
    </source>
</evidence>
<feature type="transmembrane region" description="Helical" evidence="8">
    <location>
        <begin position="180"/>
        <end position="201"/>
    </location>
</feature>
<dbReference type="InterPro" id="IPR036526">
    <property type="entry name" value="C-N_Hydrolase_sf"/>
</dbReference>
<evidence type="ECO:0000256" key="2">
    <source>
        <dbReference type="ARBA" id="ARBA00022475"/>
    </source>
</evidence>
<feature type="transmembrane region" description="Helical" evidence="8">
    <location>
        <begin position="510"/>
        <end position="530"/>
    </location>
</feature>
<dbReference type="PROSITE" id="PS50263">
    <property type="entry name" value="CN_HYDROLASE"/>
    <property type="match status" value="1"/>
</dbReference>
<keyword evidence="3 8" id="KW-0808">Transferase</keyword>
<evidence type="ECO:0000256" key="9">
    <source>
        <dbReference type="SAM" id="MobiDB-lite"/>
    </source>
</evidence>
<evidence type="ECO:0000313" key="12">
    <source>
        <dbReference type="Proteomes" id="UP001589793"/>
    </source>
</evidence>
<comment type="pathway">
    <text evidence="8">Protein modification; lipoprotein biosynthesis (N-acyl transfer).</text>
</comment>
<feature type="transmembrane region" description="Helical" evidence="8">
    <location>
        <begin position="106"/>
        <end position="127"/>
    </location>
</feature>
<evidence type="ECO:0000256" key="3">
    <source>
        <dbReference type="ARBA" id="ARBA00022679"/>
    </source>
</evidence>
<dbReference type="NCBIfam" id="TIGR00546">
    <property type="entry name" value="lnt"/>
    <property type="match status" value="1"/>
</dbReference>
<comment type="subcellular location">
    <subcellularLocation>
        <location evidence="1 8">Cell membrane</location>
        <topology evidence="1 8">Multi-pass membrane protein</topology>
    </subcellularLocation>
</comment>
<dbReference type="Gene3D" id="3.60.110.10">
    <property type="entry name" value="Carbon-nitrogen hydrolase"/>
    <property type="match status" value="1"/>
</dbReference>
<feature type="compositionally biased region" description="Low complexity" evidence="9">
    <location>
        <begin position="1"/>
        <end position="12"/>
    </location>
</feature>
<keyword evidence="12" id="KW-1185">Reference proteome</keyword>
<keyword evidence="6 8" id="KW-0472">Membrane</keyword>
<evidence type="ECO:0000256" key="8">
    <source>
        <dbReference type="HAMAP-Rule" id="MF_01148"/>
    </source>
</evidence>
<feature type="transmembrane region" description="Helical" evidence="8">
    <location>
        <begin position="81"/>
        <end position="100"/>
    </location>
</feature>
<comment type="function">
    <text evidence="8">Catalyzes the phospholipid dependent N-acylation of the N-terminal cysteine of apolipoprotein, the last step in lipoprotein maturation.</text>
</comment>
<evidence type="ECO:0000256" key="5">
    <source>
        <dbReference type="ARBA" id="ARBA00022989"/>
    </source>
</evidence>
<feature type="domain" description="CN hydrolase" evidence="10">
    <location>
        <begin position="256"/>
        <end position="500"/>
    </location>
</feature>
<dbReference type="InterPro" id="IPR045378">
    <property type="entry name" value="LNT_N"/>
</dbReference>
<evidence type="ECO:0000256" key="6">
    <source>
        <dbReference type="ARBA" id="ARBA00023136"/>
    </source>
</evidence>
<protein>
    <recommendedName>
        <fullName evidence="8">Apolipoprotein N-acyltransferase</fullName>
        <shortName evidence="8">ALP N-acyltransferase</shortName>
        <ecNumber evidence="8">2.3.1.269</ecNumber>
    </recommendedName>
</protein>
<reference evidence="11 12" key="1">
    <citation type="submission" date="2024-09" db="EMBL/GenBank/DDBJ databases">
        <authorList>
            <person name="Sun Q."/>
            <person name="Mori K."/>
        </authorList>
    </citation>
    <scope>NUCLEOTIDE SEQUENCE [LARGE SCALE GENOMIC DNA]</scope>
    <source>
        <strain evidence="11 12">CICC 10874</strain>
    </source>
</reference>
<feature type="region of interest" description="Disordered" evidence="9">
    <location>
        <begin position="1"/>
        <end position="23"/>
    </location>
</feature>
<organism evidence="11 12">
    <name type="scientific">Brachybacterium hainanense</name>
    <dbReference type="NCBI Taxonomy" id="1541174"/>
    <lineage>
        <taxon>Bacteria</taxon>
        <taxon>Bacillati</taxon>
        <taxon>Actinomycetota</taxon>
        <taxon>Actinomycetes</taxon>
        <taxon>Micrococcales</taxon>
        <taxon>Dermabacteraceae</taxon>
        <taxon>Brachybacterium</taxon>
    </lineage>
</organism>
<sequence>MSPAAPASRARSGGSGGRPRSRAVAEHDRLIPTPWQLSLVLGAAGGAGMLLAFPPYDLWFLLPLAIAALTAAAMTRRALAAIAGSLAWGLAFFVPLTAWANTYAGTMPWIALGVFQALFPVLFALLARTVLVRRGLGIGSGIVIAALWVGVETLRSHTPWGGLPWGATAFALSQSPLLNLGPWIGTAGLSFLCALLALLVLRGVLALASRSRTGLGGIGGLAPIAVSVTVVAACLVVPHPANPAPEGRPSIRVAGIQGNMEPIDPVAFTMPEGVFENHLAVSQEVLAEEGQGLDLMVWPEDSTSVDPREDLWRGEQLTRLAQEADAPIMVGTQTPTQDGRRYNYSLLWSPDGGVAYQYAKRHPVPFGEYIPARDLFRLVTDKVDLVSSDMIAGDEVGIAEVGPTRAGVLICFEIAYESLVQDVVDDGAELIVVQSNNALFGDSDEAIQQLAEARVLAVVSGRSVVHVSTVGHSAIYSPEGRQLAYAGHWEQGSVVADVPLRTGLTPAVRAGWWIPLGISALGAAGLLAALSRGRRAIARRP</sequence>
<evidence type="ECO:0000313" key="11">
    <source>
        <dbReference type="EMBL" id="MFC0674299.1"/>
    </source>
</evidence>
<dbReference type="PANTHER" id="PTHR38686:SF1">
    <property type="entry name" value="APOLIPOPROTEIN N-ACYLTRANSFERASE"/>
    <property type="match status" value="1"/>
</dbReference>
<dbReference type="HAMAP" id="MF_01148">
    <property type="entry name" value="Lnt"/>
    <property type="match status" value="1"/>
</dbReference>
<keyword evidence="4 8" id="KW-0812">Transmembrane</keyword>
<dbReference type="InterPro" id="IPR003010">
    <property type="entry name" value="C-N_Hydrolase"/>
</dbReference>
<dbReference type="PANTHER" id="PTHR38686">
    <property type="entry name" value="APOLIPOPROTEIN N-ACYLTRANSFERASE"/>
    <property type="match status" value="1"/>
</dbReference>
<gene>
    <name evidence="8 11" type="primary">lnt</name>
    <name evidence="11" type="ORF">ACFFF6_10075</name>
</gene>
<dbReference type="Proteomes" id="UP001589793">
    <property type="component" value="Unassembled WGS sequence"/>
</dbReference>
<evidence type="ECO:0000256" key="7">
    <source>
        <dbReference type="ARBA" id="ARBA00023315"/>
    </source>
</evidence>
<feature type="transmembrane region" description="Helical" evidence="8">
    <location>
        <begin position="134"/>
        <end position="151"/>
    </location>
</feature>
<dbReference type="EMBL" id="JBHLSV010000010">
    <property type="protein sequence ID" value="MFC0674299.1"/>
    <property type="molecule type" value="Genomic_DNA"/>
</dbReference>
<comment type="similarity">
    <text evidence="8">Belongs to the CN hydrolase family. Apolipoprotein N-acyltransferase subfamily.</text>
</comment>
<dbReference type="SUPFAM" id="SSF56317">
    <property type="entry name" value="Carbon-nitrogen hydrolase"/>
    <property type="match status" value="1"/>
</dbReference>
<accession>A0ABV6RBD2</accession>
<dbReference type="Pfam" id="PF20154">
    <property type="entry name" value="LNT_N"/>
    <property type="match status" value="1"/>
</dbReference>
<name>A0ABV6RBD2_9MICO</name>
<keyword evidence="5 8" id="KW-1133">Transmembrane helix</keyword>
<evidence type="ECO:0000256" key="4">
    <source>
        <dbReference type="ARBA" id="ARBA00022692"/>
    </source>
</evidence>
<proteinExistence type="inferred from homology"/>
<dbReference type="GO" id="GO:0016746">
    <property type="term" value="F:acyltransferase activity"/>
    <property type="evidence" value="ECO:0007669"/>
    <property type="project" value="UniProtKB-KW"/>
</dbReference>
<dbReference type="InterPro" id="IPR004563">
    <property type="entry name" value="Apolipo_AcylTrfase"/>
</dbReference>
<keyword evidence="7 8" id="KW-0012">Acyltransferase</keyword>
<keyword evidence="2 8" id="KW-1003">Cell membrane</keyword>
<feature type="transmembrane region" description="Helical" evidence="8">
    <location>
        <begin position="58"/>
        <end position="74"/>
    </location>
</feature>
<dbReference type="RefSeq" id="WP_376980257.1">
    <property type="nucleotide sequence ID" value="NZ_JBHLSV010000010.1"/>
</dbReference>
<feature type="transmembrane region" description="Helical" evidence="8">
    <location>
        <begin position="213"/>
        <end position="238"/>
    </location>
</feature>
<dbReference type="EC" id="2.3.1.269" evidence="8"/>
<evidence type="ECO:0000256" key="1">
    <source>
        <dbReference type="ARBA" id="ARBA00004651"/>
    </source>
</evidence>
<dbReference type="Pfam" id="PF00795">
    <property type="entry name" value="CN_hydrolase"/>
    <property type="match status" value="1"/>
</dbReference>
<comment type="catalytic activity">
    <reaction evidence="8">
        <text>N-terminal S-1,2-diacyl-sn-glyceryl-L-cysteinyl-[lipoprotein] + a glycerophospholipid = N-acyl-S-1,2-diacyl-sn-glyceryl-L-cysteinyl-[lipoprotein] + a 2-acyl-sn-glycero-3-phospholipid + H(+)</text>
        <dbReference type="Rhea" id="RHEA:48228"/>
        <dbReference type="Rhea" id="RHEA-COMP:14681"/>
        <dbReference type="Rhea" id="RHEA-COMP:14684"/>
        <dbReference type="ChEBI" id="CHEBI:15378"/>
        <dbReference type="ChEBI" id="CHEBI:136912"/>
        <dbReference type="ChEBI" id="CHEBI:140656"/>
        <dbReference type="ChEBI" id="CHEBI:140657"/>
        <dbReference type="ChEBI" id="CHEBI:140660"/>
        <dbReference type="EC" id="2.3.1.269"/>
    </reaction>
</comment>